<evidence type="ECO:0000313" key="2">
    <source>
        <dbReference type="EMBL" id="EFU90857.1"/>
    </source>
</evidence>
<gene>
    <name evidence="2" type="ORF">HMPREF9511_01133</name>
</gene>
<name>A0ABC9P7N4_ENTFL</name>
<evidence type="ECO:0000256" key="1">
    <source>
        <dbReference type="SAM" id="MobiDB-lite"/>
    </source>
</evidence>
<reference evidence="2 3" key="1">
    <citation type="submission" date="2010-09" db="EMBL/GenBank/DDBJ databases">
        <authorList>
            <person name="Weinstock G."/>
            <person name="Sodergren E."/>
            <person name="Clifton S."/>
            <person name="Fulton L."/>
            <person name="Fulton B."/>
            <person name="Courtney L."/>
            <person name="Fronick C."/>
            <person name="Harrison M."/>
            <person name="Strong C."/>
            <person name="Farmer C."/>
            <person name="Delahaunty K."/>
            <person name="Markovic C."/>
            <person name="Hall O."/>
            <person name="Minx P."/>
            <person name="Tomlinson C."/>
            <person name="Mitreva M."/>
            <person name="Hou S."/>
            <person name="Chen J."/>
            <person name="Wollam A."/>
            <person name="Pepin K.H."/>
            <person name="Johnson M."/>
            <person name="Bhonagiri V."/>
            <person name="Zhang X."/>
            <person name="Suruliraj S."/>
            <person name="Warren W."/>
            <person name="Chinwalla A."/>
            <person name="Mardis E.R."/>
            <person name="Wilson R.K."/>
        </authorList>
    </citation>
    <scope>NUCLEOTIDE SEQUENCE [LARGE SCALE GENOMIC DNA]</scope>
    <source>
        <strain evidence="2 3">TX0630</strain>
    </source>
</reference>
<dbReference type="RefSeq" id="WP_002393131.1">
    <property type="nucleotide sequence ID" value="NZ_GL454792.1"/>
</dbReference>
<sequence>MGKKGSKIKKKKRRLKEKAIANGTYNKRGKNDDVHKMQGRTDCLDEGQIRTCES</sequence>
<protein>
    <submittedName>
        <fullName evidence="2">Uncharacterized protein</fullName>
    </submittedName>
</protein>
<dbReference type="Proteomes" id="UP000004933">
    <property type="component" value="Unassembled WGS sequence"/>
</dbReference>
<evidence type="ECO:0000313" key="3">
    <source>
        <dbReference type="Proteomes" id="UP000004933"/>
    </source>
</evidence>
<feature type="region of interest" description="Disordered" evidence="1">
    <location>
        <begin position="1"/>
        <end position="38"/>
    </location>
</feature>
<accession>A0ABC9P7N4</accession>
<feature type="compositionally biased region" description="Basic residues" evidence="1">
    <location>
        <begin position="1"/>
        <end position="16"/>
    </location>
</feature>
<dbReference type="AlphaFoldDB" id="A0ABC9P7N4"/>
<comment type="caution">
    <text evidence="2">The sequence shown here is derived from an EMBL/GenBank/DDBJ whole genome shotgun (WGS) entry which is preliminary data.</text>
</comment>
<proteinExistence type="predicted"/>
<organism evidence="2 3">
    <name type="scientific">Enterococcus faecalis TX0630</name>
    <dbReference type="NCBI Taxonomy" id="749508"/>
    <lineage>
        <taxon>Bacteria</taxon>
        <taxon>Bacillati</taxon>
        <taxon>Bacillota</taxon>
        <taxon>Bacilli</taxon>
        <taxon>Lactobacillales</taxon>
        <taxon>Enterococcaceae</taxon>
        <taxon>Enterococcus</taxon>
    </lineage>
</organism>
<dbReference type="EMBL" id="AEBE01000038">
    <property type="protein sequence ID" value="EFU90857.1"/>
    <property type="molecule type" value="Genomic_DNA"/>
</dbReference>